<protein>
    <submittedName>
        <fullName evidence="2">Putative Lactamase_B domain-containing protein</fullName>
    </submittedName>
</protein>
<dbReference type="AlphaFoldDB" id="A0A6F8ZDA0"/>
<evidence type="ECO:0000313" key="3">
    <source>
        <dbReference type="Proteomes" id="UP000503399"/>
    </source>
</evidence>
<dbReference type="SUPFAM" id="SSF56281">
    <property type="entry name" value="Metallo-hydrolase/oxidoreductase"/>
    <property type="match status" value="1"/>
</dbReference>
<name>A0A6F8ZDA0_9FIRM</name>
<dbReference type="InterPro" id="IPR050855">
    <property type="entry name" value="NDM-1-like"/>
</dbReference>
<reference evidence="2 3" key="1">
    <citation type="submission" date="2020-02" db="EMBL/GenBank/DDBJ databases">
        <authorList>
            <person name="Hogendoorn C."/>
        </authorList>
    </citation>
    <scope>NUCLEOTIDE SEQUENCE [LARGE SCALE GENOMIC DNA]</scope>
    <source>
        <strain evidence="2">R501</strain>
    </source>
</reference>
<proteinExistence type="predicted"/>
<dbReference type="Proteomes" id="UP000503399">
    <property type="component" value="Chromosome"/>
</dbReference>
<evidence type="ECO:0000259" key="1">
    <source>
        <dbReference type="SMART" id="SM00849"/>
    </source>
</evidence>
<dbReference type="KEGG" id="hfv:R50_0158"/>
<dbReference type="InterPro" id="IPR001279">
    <property type="entry name" value="Metallo-B-lactamas"/>
</dbReference>
<accession>A0A6F8ZDA0</accession>
<dbReference type="Gene3D" id="3.60.15.10">
    <property type="entry name" value="Ribonuclease Z/Hydroxyacylglutathione hydrolase-like"/>
    <property type="match status" value="1"/>
</dbReference>
<organism evidence="2 3">
    <name type="scientific">Candidatus Hydrogenisulfobacillus filiaventi</name>
    <dbReference type="NCBI Taxonomy" id="2707344"/>
    <lineage>
        <taxon>Bacteria</taxon>
        <taxon>Bacillati</taxon>
        <taxon>Bacillota</taxon>
        <taxon>Clostridia</taxon>
        <taxon>Eubacteriales</taxon>
        <taxon>Clostridiales Family XVII. Incertae Sedis</taxon>
        <taxon>Candidatus Hydrogenisulfobacillus</taxon>
    </lineage>
</organism>
<dbReference type="EMBL" id="LR778114">
    <property type="protein sequence ID" value="CAB1127664.1"/>
    <property type="molecule type" value="Genomic_DNA"/>
</dbReference>
<keyword evidence="3" id="KW-1185">Reference proteome</keyword>
<dbReference type="InterPro" id="IPR036866">
    <property type="entry name" value="RibonucZ/Hydroxyglut_hydro"/>
</dbReference>
<sequence length="289" mass="31872">MPAGWQELTPGVWVAASALYALHSVLLRTRSGWVAVDPGFLPEEVAALARQARERAGAEPILTVLTHSDFDHLAGVGSLGEALAVSSHWDVSNEAESWEELTQFDQKYYLQRPWGEQPPSLAGARRWRNGDADPEGVYGFWMPGHTWDSLALVVPALGLLVAGDYLSEREFPLVTASWTAYGRSLDRFAAVIDTFDLQWLVPGHGQPARGRAALRERVAWARDYWERVTALAEAAVTAGRPWQALAAEAVPFGGRPLPAALTEEHRANLRRAWEARRWGDPPGPDPQEV</sequence>
<dbReference type="PANTHER" id="PTHR42951:SF4">
    <property type="entry name" value="ACYL-COENZYME A THIOESTERASE MBLAC2"/>
    <property type="match status" value="1"/>
</dbReference>
<evidence type="ECO:0000313" key="2">
    <source>
        <dbReference type="EMBL" id="CAB1127664.1"/>
    </source>
</evidence>
<feature type="domain" description="Metallo-beta-lactamase" evidence="1">
    <location>
        <begin position="21"/>
        <end position="204"/>
    </location>
</feature>
<dbReference type="Pfam" id="PF00753">
    <property type="entry name" value="Lactamase_B"/>
    <property type="match status" value="1"/>
</dbReference>
<gene>
    <name evidence="2" type="ORF">R50_0158</name>
</gene>
<dbReference type="PANTHER" id="PTHR42951">
    <property type="entry name" value="METALLO-BETA-LACTAMASE DOMAIN-CONTAINING"/>
    <property type="match status" value="1"/>
</dbReference>
<dbReference type="SMART" id="SM00849">
    <property type="entry name" value="Lactamase_B"/>
    <property type="match status" value="1"/>
</dbReference>